<evidence type="ECO:0000313" key="3">
    <source>
        <dbReference type="EMBL" id="CAD8049845.1"/>
    </source>
</evidence>
<dbReference type="EMBL" id="CAJJDM010000011">
    <property type="protein sequence ID" value="CAD8049845.1"/>
    <property type="molecule type" value="Genomic_DNA"/>
</dbReference>
<comment type="caution">
    <text evidence="3">The sequence shown here is derived from an EMBL/GenBank/DDBJ whole genome shotgun (WGS) entry which is preliminary data.</text>
</comment>
<protein>
    <submittedName>
        <fullName evidence="3">Uncharacterized protein</fullName>
    </submittedName>
</protein>
<evidence type="ECO:0000256" key="1">
    <source>
        <dbReference type="SAM" id="Coils"/>
    </source>
</evidence>
<sequence>MDSLKQAQKLEENQETTNNDLGIKIKQLDQDELSNSLLYKQFSFILNHLLRMMTKNEQSYRYKMHLGLCKMMEFNELELVYWHLLNLQFDYGKKLHTNYLQEIKICAFNYFKDFLKIQAEFIPDISLYKRELLFVTLSAFYTIKLMRNNQKFDKIGEFIKEEKFCELFKRIEPAFTNVSQQLTLYIVNQKYMEMTKLEEPLEEQQKNYNFIVEQILEMAPAYQKDEELPITKKVKRQKKLMVKRTETIQKQELESQQKIEQQSQQIQQLSQQSQQYQGQQQQMDSQYLNQPIGSSLQFSRYNQKENQQYNYMNQSQIQQDQFIINERSSFQQYDRQNSFVMQLRQKHLNNFSQESLGQVYSNQFYSTPSQEQQYTSRNQKSVQWMNKNGK</sequence>
<evidence type="ECO:0000313" key="4">
    <source>
        <dbReference type="Proteomes" id="UP000688137"/>
    </source>
</evidence>
<feature type="coiled-coil region" evidence="1">
    <location>
        <begin position="252"/>
        <end position="286"/>
    </location>
</feature>
<feature type="region of interest" description="Disordered" evidence="2">
    <location>
        <begin position="367"/>
        <end position="390"/>
    </location>
</feature>
<dbReference type="Proteomes" id="UP000688137">
    <property type="component" value="Unassembled WGS sequence"/>
</dbReference>
<gene>
    <name evidence="3" type="ORF">PPRIM_AZ9-3.1.T0140193</name>
</gene>
<accession>A0A8S1K7S5</accession>
<dbReference type="AlphaFoldDB" id="A0A8S1K7S5"/>
<evidence type="ECO:0000256" key="2">
    <source>
        <dbReference type="SAM" id="MobiDB-lite"/>
    </source>
</evidence>
<reference evidence="3" key="1">
    <citation type="submission" date="2021-01" db="EMBL/GenBank/DDBJ databases">
        <authorList>
            <consortium name="Genoscope - CEA"/>
            <person name="William W."/>
        </authorList>
    </citation>
    <scope>NUCLEOTIDE SEQUENCE</scope>
</reference>
<name>A0A8S1K7S5_PARPR</name>
<keyword evidence="4" id="KW-1185">Reference proteome</keyword>
<keyword evidence="1" id="KW-0175">Coiled coil</keyword>
<proteinExistence type="predicted"/>
<organism evidence="3 4">
    <name type="scientific">Paramecium primaurelia</name>
    <dbReference type="NCBI Taxonomy" id="5886"/>
    <lineage>
        <taxon>Eukaryota</taxon>
        <taxon>Sar</taxon>
        <taxon>Alveolata</taxon>
        <taxon>Ciliophora</taxon>
        <taxon>Intramacronucleata</taxon>
        <taxon>Oligohymenophorea</taxon>
        <taxon>Peniculida</taxon>
        <taxon>Parameciidae</taxon>
        <taxon>Paramecium</taxon>
    </lineage>
</organism>